<evidence type="ECO:0000313" key="3">
    <source>
        <dbReference type="EMBL" id="MBO0613239.1"/>
    </source>
</evidence>
<feature type="domain" description="Glycosyl transferase family 1" evidence="1">
    <location>
        <begin position="995"/>
        <end position="1124"/>
    </location>
</feature>
<name>A0A8B0SQZ2_9GAMM</name>
<dbReference type="EC" id="2.4.-.-" evidence="4"/>
<reference evidence="4" key="2">
    <citation type="submission" date="2021-04" db="EMBL/GenBank/DDBJ databases">
        <title>Complete Genome and methylome analysis of Thiothrix fructosivorans ATCC 49748.</title>
        <authorList>
            <person name="Fomenkov A."/>
            <person name="Sun L."/>
            <person name="Vincze T."/>
            <person name="Grabovich M.Y."/>
            <person name="Roberts R.J."/>
        </authorList>
    </citation>
    <scope>NUCLEOTIDE SEQUENCE</scope>
    <source>
        <strain evidence="4">ATCC 49748</strain>
    </source>
</reference>
<dbReference type="InterPro" id="IPR029063">
    <property type="entry name" value="SAM-dependent_MTases_sf"/>
</dbReference>
<dbReference type="InterPro" id="IPR001296">
    <property type="entry name" value="Glyco_trans_1"/>
</dbReference>
<evidence type="ECO:0000313" key="5">
    <source>
        <dbReference type="Proteomes" id="UP000664466"/>
    </source>
</evidence>
<dbReference type="GO" id="GO:0016757">
    <property type="term" value="F:glycosyltransferase activity"/>
    <property type="evidence" value="ECO:0007669"/>
    <property type="project" value="UniProtKB-KW"/>
</dbReference>
<evidence type="ECO:0000313" key="4">
    <source>
        <dbReference type="EMBL" id="QTX11322.1"/>
    </source>
</evidence>
<sequence>MKSIKTLHQEHQGKVSDRWASYLSAYDRLFASYQAQPVSLLEIGIQNGGSLELWGKYFPQAKILVGCDINPDCSCLTYTDPRINVVVGNANTDTTEQAVLAQSAQYDLIIDDGSHMSADIVQSFVRYFRHLTQGGMFVAEDLHCSYWQSFEGGLYYPYSSIAFFKRLADIINHEHWGIECNRTQLLQGFAEHFAVEFDESCLADIHSIEFLNSLCVVHKRPAALNMLGERCVAGQLELVVSGHNNVRGQFSQAPAQLTNPWATLAIAPEEQWETLSAAVMARAEEIADLRAETTSLNTEIISLRKTLLERDEHIAIMNHSTSWRMTKPLRLVADQLKRARRSVKLVMPAIQRAGGVQHTVRKALRIYQNEGIHGIKRSLRQVEISQIRHNSQPIDPIYLQTVSQQAQQWFVPRVLIIAEMSIPQCVKYRVQQKSEMFAALGIGCSILRWNDTQACIDALQTHSLVIFYRVPAYSSVVSIIQEARRLRLPTWWEVDDFIFDKEVLANSKTLAALDKNVFDQLIEGAGLYRQAMLMCDAGIASTTGLAEAMQRAGVPAVRVIENALDQATLAVAATVCREHPRQQTDCVRIVYGSGTNTHNIDFAEAAPALLAVLGKFPQVRFRLIGTLVLPEGFTRYSSQVEIIPFCDYAAYLGYMAECDISIAPLENYVFNDSKSNIKYLEASIVKLPSVCSPRAAFTQVILNGESGFLCETDEEWEVALTQLVTDAVKRIQVGEAAYATVMQHYSPSNMAKQQVLPLLESYKRSPAKLRILSVNCYYHPRSFGGATIVAEAVNQWINTQEDCEVHVFTTVPASVTPPYTLRRYDAKGINVYGVGIPDILDAKTQFDNPDMVVAFADVLAVVQPDIVHFHSIQTIGVAVVDLCIQQGIQYAVTLHDAWWLCGRQFMINQQGKYCEQETIERTVCAKCVDNQHLNSYRDERLRHVLHNAVLLLSPSHFFADFYKANGFTAVRVNKNGIMKPHNTTARIRRDGALRFGYVGGNTEIKGFHLIKKVFAKLDYINAKLVLVDNAINLGFASYHPLDLAGIPNVEVVPAYTQHNIDAFFSSIDVLLFPTQWKESFGLSVREALARNVWVIATDAGGVVEDIRVGENGYIIPFTDKGEGLQQAVLDTLEYFERIPVGATIALSTLNITFFDEQAAELATLFKSVVKR</sequence>
<dbReference type="EMBL" id="JAFMPM010000006">
    <property type="protein sequence ID" value="MBO0613239.1"/>
    <property type="molecule type" value="Genomic_DNA"/>
</dbReference>
<dbReference type="SUPFAM" id="SSF53335">
    <property type="entry name" value="S-adenosyl-L-methionine-dependent methyltransferases"/>
    <property type="match status" value="1"/>
</dbReference>
<evidence type="ECO:0000259" key="2">
    <source>
        <dbReference type="Pfam" id="PF13579"/>
    </source>
</evidence>
<dbReference type="AlphaFoldDB" id="A0A8B0SQZ2"/>
<proteinExistence type="predicted"/>
<dbReference type="EMBL" id="CP072748">
    <property type="protein sequence ID" value="QTX11322.1"/>
    <property type="molecule type" value="Genomic_DNA"/>
</dbReference>
<dbReference type="Pfam" id="PF13692">
    <property type="entry name" value="Glyco_trans_1_4"/>
    <property type="match status" value="1"/>
</dbReference>
<evidence type="ECO:0000259" key="1">
    <source>
        <dbReference type="Pfam" id="PF00534"/>
    </source>
</evidence>
<keyword evidence="5" id="KW-1185">Reference proteome</keyword>
<dbReference type="InterPro" id="IPR050194">
    <property type="entry name" value="Glycosyltransferase_grp1"/>
</dbReference>
<dbReference type="Pfam" id="PF00534">
    <property type="entry name" value="Glycos_transf_1"/>
    <property type="match status" value="1"/>
</dbReference>
<reference evidence="3 5" key="1">
    <citation type="submission" date="2021-03" db="EMBL/GenBank/DDBJ databases">
        <title>Draft genome and methylome analysis of Thiotrix fructosivoruns ATCC 49748.</title>
        <authorList>
            <person name="Fomenkov A."/>
            <person name="Grabovich M.Y."/>
            <person name="Roberts R.J."/>
        </authorList>
    </citation>
    <scope>NUCLEOTIDE SEQUENCE [LARGE SCALE GENOMIC DNA]</scope>
    <source>
        <strain evidence="3 5">ATCC 49748</strain>
    </source>
</reference>
<dbReference type="Proteomes" id="UP000664466">
    <property type="component" value="Unassembled WGS sequence"/>
</dbReference>
<dbReference type="PANTHER" id="PTHR45947:SF3">
    <property type="entry name" value="SULFOQUINOVOSYL TRANSFERASE SQD2"/>
    <property type="match status" value="1"/>
</dbReference>
<protein>
    <submittedName>
        <fullName evidence="4">Glycosyltransferase</fullName>
        <ecNumber evidence="4">2.4.-.-</ecNumber>
    </submittedName>
</protein>
<dbReference type="Gene3D" id="3.40.50.2000">
    <property type="entry name" value="Glycogen Phosphorylase B"/>
    <property type="match status" value="3"/>
</dbReference>
<dbReference type="Gene3D" id="3.40.50.150">
    <property type="entry name" value="Vaccinia Virus protein VP39"/>
    <property type="match status" value="1"/>
</dbReference>
<dbReference type="InterPro" id="IPR028098">
    <property type="entry name" value="Glyco_trans_4-like_N"/>
</dbReference>
<keyword evidence="4" id="KW-0328">Glycosyltransferase</keyword>
<gene>
    <name evidence="4" type="ORF">J1836_002905</name>
    <name evidence="3" type="ORF">J1836_09920</name>
</gene>
<dbReference type="Pfam" id="PF13579">
    <property type="entry name" value="Glyco_trans_4_4"/>
    <property type="match status" value="1"/>
</dbReference>
<dbReference type="CDD" id="cd03823">
    <property type="entry name" value="GT4_ExpE7-like"/>
    <property type="match status" value="1"/>
</dbReference>
<accession>A0A8B0SQZ2</accession>
<dbReference type="PANTHER" id="PTHR45947">
    <property type="entry name" value="SULFOQUINOVOSYL TRANSFERASE SQD2"/>
    <property type="match status" value="1"/>
</dbReference>
<dbReference type="SUPFAM" id="SSF53756">
    <property type="entry name" value="UDP-Glycosyltransferase/glycogen phosphorylase"/>
    <property type="match status" value="2"/>
</dbReference>
<feature type="domain" description="Glycosyltransferase subfamily 4-like N-terminal" evidence="2">
    <location>
        <begin position="800"/>
        <end position="972"/>
    </location>
</feature>
<dbReference type="RefSeq" id="WP_207250948.1">
    <property type="nucleotide sequence ID" value="NZ_JAFMPM010000006.1"/>
</dbReference>
<organism evidence="4">
    <name type="scientific">Thiothrix fructosivorans</name>
    <dbReference type="NCBI Taxonomy" id="111770"/>
    <lineage>
        <taxon>Bacteria</taxon>
        <taxon>Pseudomonadati</taxon>
        <taxon>Pseudomonadota</taxon>
        <taxon>Gammaproteobacteria</taxon>
        <taxon>Thiotrichales</taxon>
        <taxon>Thiotrichaceae</taxon>
        <taxon>Thiothrix</taxon>
    </lineage>
</organism>
<keyword evidence="4" id="KW-0808">Transferase</keyword>